<evidence type="ECO:0000256" key="3">
    <source>
        <dbReference type="SAM" id="SignalP"/>
    </source>
</evidence>
<dbReference type="SMART" id="SM00369">
    <property type="entry name" value="LRR_TYP"/>
    <property type="match status" value="7"/>
</dbReference>
<dbReference type="EMBL" id="GEZM01093931">
    <property type="protein sequence ID" value="JAV56070.1"/>
    <property type="molecule type" value="Transcribed_RNA"/>
</dbReference>
<dbReference type="Pfam" id="PF13516">
    <property type="entry name" value="LRR_6"/>
    <property type="match status" value="1"/>
</dbReference>
<accession>A0A1Y1K782</accession>
<reference evidence="4" key="1">
    <citation type="journal article" date="2016" name="Sci. Rep.">
        <title>Molecular characterization of firefly nuptial gifts: a multi-omics approach sheds light on postcopulatory sexual selection.</title>
        <authorList>
            <person name="Al-Wathiqui N."/>
            <person name="Fallon T.R."/>
            <person name="South A."/>
            <person name="Weng J.K."/>
            <person name="Lewis S.M."/>
        </authorList>
    </citation>
    <scope>NUCLEOTIDE SEQUENCE</scope>
</reference>
<dbReference type="PANTHER" id="PTHR24366">
    <property type="entry name" value="IG(IMMUNOGLOBULIN) AND LRR(LEUCINE RICH REPEAT) DOMAINS"/>
    <property type="match status" value="1"/>
</dbReference>
<evidence type="ECO:0008006" key="5">
    <source>
        <dbReference type="Google" id="ProtNLM"/>
    </source>
</evidence>
<sequence length="380" mass="44548">MHIVVVPVIIIIFLHSTVNAGCVRTNDQKNYTCSNFRFYQLRSSPNQKEKILRSTIQNCQEEEIPEKVLPFQNLEYLTISCATINVVNKNAFANLQLLRELNLANNAISDFPNDIFESQQELQKLNLSENNFVTIQQNLFKGLRQLTSLSLSHNKLSDFDMNSLREITQIKELFLHNNEISFLPLKMFHALKQLVRLHLSHNKIETVEGIFMWMYELKYLNLSHNVIKSALSQNLHNTQLEILDLSFNELTVIYEDSFPLQTLEELHLQNNKIHIIEIKGVDHFPLKELDVRNNRLVFLEDEFITKATSLETLQVENNPWDCKCFERMALLRGNFSLDLSQPYRDGEEPICVTESADTCNLHRDKLNRYYEILARYWTLR</sequence>
<dbReference type="Pfam" id="PF13855">
    <property type="entry name" value="LRR_8"/>
    <property type="match status" value="2"/>
</dbReference>
<dbReference type="InterPro" id="IPR003591">
    <property type="entry name" value="Leu-rich_rpt_typical-subtyp"/>
</dbReference>
<keyword evidence="2" id="KW-0677">Repeat</keyword>
<organism evidence="4">
    <name type="scientific">Photinus pyralis</name>
    <name type="common">Common eastern firefly</name>
    <name type="synonym">Lampyris pyralis</name>
    <dbReference type="NCBI Taxonomy" id="7054"/>
    <lineage>
        <taxon>Eukaryota</taxon>
        <taxon>Metazoa</taxon>
        <taxon>Ecdysozoa</taxon>
        <taxon>Arthropoda</taxon>
        <taxon>Hexapoda</taxon>
        <taxon>Insecta</taxon>
        <taxon>Pterygota</taxon>
        <taxon>Neoptera</taxon>
        <taxon>Endopterygota</taxon>
        <taxon>Coleoptera</taxon>
        <taxon>Polyphaga</taxon>
        <taxon>Elateriformia</taxon>
        <taxon>Elateroidea</taxon>
        <taxon>Lampyridae</taxon>
        <taxon>Lampyrinae</taxon>
        <taxon>Photinus</taxon>
    </lineage>
</organism>
<evidence type="ECO:0000256" key="2">
    <source>
        <dbReference type="ARBA" id="ARBA00022737"/>
    </source>
</evidence>
<dbReference type="SMART" id="SM00365">
    <property type="entry name" value="LRR_SD22"/>
    <property type="match status" value="4"/>
</dbReference>
<evidence type="ECO:0000313" key="4">
    <source>
        <dbReference type="EMBL" id="JAV56070.1"/>
    </source>
</evidence>
<dbReference type="InterPro" id="IPR032675">
    <property type="entry name" value="LRR_dom_sf"/>
</dbReference>
<dbReference type="Gene3D" id="3.80.10.10">
    <property type="entry name" value="Ribonuclease Inhibitor"/>
    <property type="match status" value="1"/>
</dbReference>
<dbReference type="SUPFAM" id="SSF52058">
    <property type="entry name" value="L domain-like"/>
    <property type="match status" value="1"/>
</dbReference>
<dbReference type="PROSITE" id="PS51450">
    <property type="entry name" value="LRR"/>
    <property type="match status" value="2"/>
</dbReference>
<keyword evidence="1" id="KW-0433">Leucine-rich repeat</keyword>
<feature type="signal peptide" evidence="3">
    <location>
        <begin position="1"/>
        <end position="20"/>
    </location>
</feature>
<dbReference type="InterPro" id="IPR001611">
    <property type="entry name" value="Leu-rich_rpt"/>
</dbReference>
<feature type="chain" id="PRO_5012304936" description="LRRCT domain-containing protein" evidence="3">
    <location>
        <begin position="21"/>
        <end position="380"/>
    </location>
</feature>
<name>A0A1Y1K782_PHOPY</name>
<keyword evidence="3" id="KW-0732">Signal</keyword>
<protein>
    <recommendedName>
        <fullName evidence="5">LRRCT domain-containing protein</fullName>
    </recommendedName>
</protein>
<dbReference type="AlphaFoldDB" id="A0A1Y1K782"/>
<proteinExistence type="predicted"/>
<evidence type="ECO:0000256" key="1">
    <source>
        <dbReference type="ARBA" id="ARBA00022614"/>
    </source>
</evidence>